<comment type="caution">
    <text evidence="7">The sequence shown here is derived from an EMBL/GenBank/DDBJ whole genome shotgun (WGS) entry which is preliminary data.</text>
</comment>
<evidence type="ECO:0000256" key="4">
    <source>
        <dbReference type="ARBA" id="ARBA00022777"/>
    </source>
</evidence>
<dbReference type="InterPro" id="IPR000850">
    <property type="entry name" value="Adenylat/UMP-CMP_kin"/>
</dbReference>
<keyword evidence="3 6" id="KW-0547">Nucleotide-binding</keyword>
<dbReference type="Gene3D" id="3.40.50.300">
    <property type="entry name" value="P-loop containing nucleotide triphosphate hydrolases"/>
    <property type="match status" value="1"/>
</dbReference>
<dbReference type="EMBL" id="JAOVZB010000004">
    <property type="protein sequence ID" value="MCV2403356.1"/>
    <property type="molecule type" value="Genomic_DNA"/>
</dbReference>
<proteinExistence type="inferred from homology"/>
<comment type="subcellular location">
    <subcellularLocation>
        <location evidence="6">Cytoplasm</location>
    </subcellularLocation>
</comment>
<keyword evidence="1 5" id="KW-0808">Transferase</keyword>
<dbReference type="EC" id="2.7.4.3" evidence="6"/>
<comment type="catalytic activity">
    <reaction evidence="6">
        <text>AMP + ATP = 2 ADP</text>
        <dbReference type="Rhea" id="RHEA:12973"/>
        <dbReference type="ChEBI" id="CHEBI:30616"/>
        <dbReference type="ChEBI" id="CHEBI:456215"/>
        <dbReference type="ChEBI" id="CHEBI:456216"/>
        <dbReference type="EC" id="2.7.4.3"/>
    </reaction>
</comment>
<dbReference type="Proteomes" id="UP001209713">
    <property type="component" value="Unassembled WGS sequence"/>
</dbReference>
<evidence type="ECO:0000313" key="8">
    <source>
        <dbReference type="Proteomes" id="UP001209713"/>
    </source>
</evidence>
<evidence type="ECO:0000256" key="3">
    <source>
        <dbReference type="ARBA" id="ARBA00022741"/>
    </source>
</evidence>
<protein>
    <recommendedName>
        <fullName evidence="6">Adenylate kinase</fullName>
        <ecNumber evidence="6">2.7.4.3</ecNumber>
    </recommendedName>
</protein>
<comment type="similarity">
    <text evidence="5">Belongs to the adenylate kinase family.</text>
</comment>
<comment type="subunit">
    <text evidence="6">Monomer.</text>
</comment>
<evidence type="ECO:0000313" key="7">
    <source>
        <dbReference type="EMBL" id="MCV2403356.1"/>
    </source>
</evidence>
<sequence length="299" mass="33618">MYSGNQFTSLVQVEKIKVREPGVIILTGPSSCGKGEVASALCKTLSIRPEAHLSMGEILRSTFKDAKEDPSFAELLATKYDLSYENNIFDCVDTTESLSAKVRSYQAELEKMFDKTGMDLFTSQLEWLEFCTMNGLLVPNRWTENFVAAHIEQENFADGETFILDGYPRTQRAAEHLLDFLSSMNIPVLKVLHLSISRQEMMSRAQARGRADDDDESLFKRFQFYIENVQPSVDFMKTKLGSDRIALIDAHQPVFDQTDNGPAFNLDESINAVVASVLKAMGVPRMVIKDILMENSNSK</sequence>
<dbReference type="PANTHER" id="PTHR23359">
    <property type="entry name" value="NUCLEOTIDE KINASE"/>
    <property type="match status" value="1"/>
</dbReference>
<organism evidence="7 8">
    <name type="scientific">Marinomonas sargassi</name>
    <dbReference type="NCBI Taxonomy" id="2984494"/>
    <lineage>
        <taxon>Bacteria</taxon>
        <taxon>Pseudomonadati</taxon>
        <taxon>Pseudomonadota</taxon>
        <taxon>Gammaproteobacteria</taxon>
        <taxon>Oceanospirillales</taxon>
        <taxon>Oceanospirillaceae</taxon>
        <taxon>Marinomonas</taxon>
    </lineage>
</organism>
<dbReference type="InterPro" id="IPR027417">
    <property type="entry name" value="P-loop_NTPase"/>
</dbReference>
<evidence type="ECO:0000256" key="1">
    <source>
        <dbReference type="ARBA" id="ARBA00022679"/>
    </source>
</evidence>
<dbReference type="PRINTS" id="PR00094">
    <property type="entry name" value="ADENYLTKNASE"/>
</dbReference>
<keyword evidence="6" id="KW-0067">ATP-binding</keyword>
<reference evidence="7 8" key="1">
    <citation type="submission" date="2022-10" db="EMBL/GenBank/DDBJ databases">
        <title>Marinomonas transparenta sp. nov. and Marinomonas sargassi sp. nov., isolated from marine alga (Sargassum natans (L.) Gaillon).</title>
        <authorList>
            <person name="Wang Y."/>
        </authorList>
    </citation>
    <scope>NUCLEOTIDE SEQUENCE [LARGE SCALE GENOMIC DNA]</scope>
    <source>
        <strain evidence="7 8">C2222</strain>
    </source>
</reference>
<keyword evidence="4 5" id="KW-0418">Kinase</keyword>
<evidence type="ECO:0000256" key="6">
    <source>
        <dbReference type="RuleBase" id="RU003331"/>
    </source>
</evidence>
<dbReference type="Pfam" id="PF00406">
    <property type="entry name" value="ADK"/>
    <property type="match status" value="1"/>
</dbReference>
<evidence type="ECO:0000256" key="2">
    <source>
        <dbReference type="ARBA" id="ARBA00022727"/>
    </source>
</evidence>
<dbReference type="RefSeq" id="WP_263530729.1">
    <property type="nucleotide sequence ID" value="NZ_JAOVZB010000004.1"/>
</dbReference>
<keyword evidence="2" id="KW-0545">Nucleotide biosynthesis</keyword>
<gene>
    <name evidence="7" type="ORF">OFY17_10730</name>
</gene>
<name>A0ABT2YTZ3_9GAMM</name>
<keyword evidence="8" id="KW-1185">Reference proteome</keyword>
<dbReference type="GO" id="GO:0016301">
    <property type="term" value="F:kinase activity"/>
    <property type="evidence" value="ECO:0007669"/>
    <property type="project" value="UniProtKB-KW"/>
</dbReference>
<accession>A0ABT2YTZ3</accession>
<evidence type="ECO:0000256" key="5">
    <source>
        <dbReference type="RuleBase" id="RU003330"/>
    </source>
</evidence>
<dbReference type="SUPFAM" id="SSF52540">
    <property type="entry name" value="P-loop containing nucleoside triphosphate hydrolases"/>
    <property type="match status" value="1"/>
</dbReference>